<protein>
    <submittedName>
        <fullName evidence="4 5">Nuclear GTPase SLIP-GC-like</fullName>
    </submittedName>
</protein>
<evidence type="ECO:0000313" key="4">
    <source>
        <dbReference type="RefSeq" id="XP_029015470.1"/>
    </source>
</evidence>
<gene>
    <name evidence="4 5" type="primary">LOC114860777</name>
</gene>
<dbReference type="Pfam" id="PF00350">
    <property type="entry name" value="Dynamin_N"/>
    <property type="match status" value="1"/>
</dbReference>
<dbReference type="InterPro" id="IPR013761">
    <property type="entry name" value="SAM/pointed_sf"/>
</dbReference>
<organism evidence="3 5">
    <name type="scientific">Betta splendens</name>
    <name type="common">Siamese fighting fish</name>
    <dbReference type="NCBI Taxonomy" id="158456"/>
    <lineage>
        <taxon>Eukaryota</taxon>
        <taxon>Metazoa</taxon>
        <taxon>Chordata</taxon>
        <taxon>Craniata</taxon>
        <taxon>Vertebrata</taxon>
        <taxon>Euteleostomi</taxon>
        <taxon>Actinopterygii</taxon>
        <taxon>Neopterygii</taxon>
        <taxon>Teleostei</taxon>
        <taxon>Neoteleostei</taxon>
        <taxon>Acanthomorphata</taxon>
        <taxon>Anabantaria</taxon>
        <taxon>Anabantiformes</taxon>
        <taxon>Anabantoidei</taxon>
        <taxon>Osphronemidae</taxon>
        <taxon>Betta</taxon>
    </lineage>
</organism>
<dbReference type="GO" id="GO:0003924">
    <property type="term" value="F:GTPase activity"/>
    <property type="evidence" value="ECO:0007669"/>
    <property type="project" value="TreeGrafter"/>
</dbReference>
<accession>A0A6P7N7H3</accession>
<dbReference type="GeneID" id="114860777"/>
<dbReference type="PANTHER" id="PTHR47308">
    <property type="entry name" value="NUCLEAR GTPASE SLIP-GC"/>
    <property type="match status" value="1"/>
</dbReference>
<evidence type="ECO:0000259" key="2">
    <source>
        <dbReference type="Pfam" id="PF00350"/>
    </source>
</evidence>
<dbReference type="AlphaFoldDB" id="A0A6P7N7H3"/>
<dbReference type="Gene3D" id="3.40.50.300">
    <property type="entry name" value="P-loop containing nucleotide triphosphate hydrolases"/>
    <property type="match status" value="1"/>
</dbReference>
<dbReference type="InterPro" id="IPR053082">
    <property type="entry name" value="Nuclear_GTPase_SLIP-GC"/>
</dbReference>
<evidence type="ECO:0000256" key="1">
    <source>
        <dbReference type="SAM" id="MobiDB-lite"/>
    </source>
</evidence>
<dbReference type="SUPFAM" id="SSF52540">
    <property type="entry name" value="P-loop containing nucleoside triphosphate hydrolases"/>
    <property type="match status" value="1"/>
</dbReference>
<dbReference type="InterPro" id="IPR027417">
    <property type="entry name" value="P-loop_NTPase"/>
</dbReference>
<name>A0A6P7N7H3_BETSP</name>
<reference evidence="4 5" key="1">
    <citation type="submission" date="2025-04" db="UniProtKB">
        <authorList>
            <consortium name="RefSeq"/>
        </authorList>
    </citation>
    <scope>IDENTIFICATION</scope>
</reference>
<sequence>MDDFVCNKLTQWGFSDLIERFKDELIDKETLLFLEDQDIDNLISKVGRKAKFRRSLKLLKEELKTTNLEAEDVSDCQQEHQEAADSAQAGPSTRALRENSESRLLDFHGELPSPPKRRKPAFAGSYSEEIILSKVKTTMRHIYEKLHLDENTKLNAFVKNKICDLENNKRELVGVFGKTGAGKSSLINTIIGEYNLLPSGGIKACTSVMIKVETNMDKLKYEAEIEFIPKEDWKDEIWSLNNILENNEDKEENEKNEDYRNIVQKLSAVYGEEWSTISPENLMEAKYFKETPEFLRNAKKRLACESAEELSTKLSKYTISESSEGAVKRWYWPLVKCVTVRVPNNPLLQHVTLVDLPGNGDDNKSRDKMWKELVGSCSTVWIVTEINRAASESEAWEILKSACSLIGNGGQCQQIHFICTKTDHCDNWNQLLRDAVRGDIFKRNMKTKDEVQKKFNTLNNVKKHFSDGCFKVFTVSAKLFLKGKRGQATVLQPDETEIPKLHEFLQNLNDCHSETLNYVSGAYGILSLMQGARSRDTADGKTEVCPQLEETLQNELHKIRKTMGDTYEAFKDRLTDGVKNSESSCEETLRKILYPRQKDSGFHYRTLKCVVENSGVHKTTKGKLINLNADLSSKLTGSIDEMFRNTFPNEGKPFNGVISAFSLDTEKLIEKYKAVELQLVFLGFEEEKIKTRLIKIIRDRKKTIYSSLTEMIKDTMDYGYKKAAEVSGQDALKNMKETLEKHVQDSKTIIFELAKSVMLQNLQKLEEEILETLEQTLNESIELSLKTSDHFIPDFSTEFDRVKQFYRELTSSQNEEM</sequence>
<evidence type="ECO:0000313" key="5">
    <source>
        <dbReference type="RefSeq" id="XP_029015471.1"/>
    </source>
</evidence>
<dbReference type="GeneTree" id="ENSGT00390000007091"/>
<feature type="region of interest" description="Disordered" evidence="1">
    <location>
        <begin position="71"/>
        <end position="95"/>
    </location>
</feature>
<dbReference type="Gene3D" id="1.10.150.50">
    <property type="entry name" value="Transcription Factor, Ets-1"/>
    <property type="match status" value="1"/>
</dbReference>
<dbReference type="PANTHER" id="PTHR47308:SF1">
    <property type="entry name" value="NUCLEAR GTPASE SLIP-GC"/>
    <property type="match status" value="1"/>
</dbReference>
<dbReference type="InterPro" id="IPR045063">
    <property type="entry name" value="Dynamin_N"/>
</dbReference>
<dbReference type="RefSeq" id="XP_029015471.1">
    <property type="nucleotide sequence ID" value="XM_029159638.3"/>
</dbReference>
<dbReference type="KEGG" id="bspl:114860777"/>
<keyword evidence="3" id="KW-1185">Reference proteome</keyword>
<dbReference type="Proteomes" id="UP000515150">
    <property type="component" value="Chromosome 8"/>
</dbReference>
<evidence type="ECO:0000313" key="3">
    <source>
        <dbReference type="Proteomes" id="UP000515150"/>
    </source>
</evidence>
<proteinExistence type="predicted"/>
<dbReference type="OrthoDB" id="3598281at2759"/>
<feature type="domain" description="Dynamin N-terminal" evidence="2">
    <location>
        <begin position="173"/>
        <end position="398"/>
    </location>
</feature>
<dbReference type="RefSeq" id="XP_029015470.1">
    <property type="nucleotide sequence ID" value="XM_029159637.3"/>
</dbReference>